<dbReference type="PROSITE" id="PS00211">
    <property type="entry name" value="ABC_TRANSPORTER_1"/>
    <property type="match status" value="1"/>
</dbReference>
<accession>A0A378XXS4</accession>
<dbReference type="GeneID" id="93350507"/>
<dbReference type="GO" id="GO:0016887">
    <property type="term" value="F:ATP hydrolysis activity"/>
    <property type="evidence" value="ECO:0007669"/>
    <property type="project" value="InterPro"/>
</dbReference>
<keyword evidence="6" id="KW-0378">Hydrolase</keyword>
<dbReference type="Proteomes" id="UP000254400">
    <property type="component" value="Unassembled WGS sequence"/>
</dbReference>
<dbReference type="InterPro" id="IPR027417">
    <property type="entry name" value="P-loop_NTPase"/>
</dbReference>
<evidence type="ECO:0000256" key="4">
    <source>
        <dbReference type="ARBA" id="ARBA00022840"/>
    </source>
</evidence>
<comment type="similarity">
    <text evidence="1">Belongs to the ABC transporter superfamily.</text>
</comment>
<evidence type="ECO:0000256" key="2">
    <source>
        <dbReference type="ARBA" id="ARBA00022448"/>
    </source>
</evidence>
<keyword evidence="4 6" id="KW-0067">ATP-binding</keyword>
<dbReference type="PANTHER" id="PTHR43335">
    <property type="entry name" value="ABC TRANSPORTER, ATP-BINDING PROTEIN"/>
    <property type="match status" value="1"/>
</dbReference>
<dbReference type="InterPro" id="IPR003439">
    <property type="entry name" value="ABC_transporter-like_ATP-bd"/>
</dbReference>
<evidence type="ECO:0000256" key="1">
    <source>
        <dbReference type="ARBA" id="ARBA00005417"/>
    </source>
</evidence>
<dbReference type="Pfam" id="PF00005">
    <property type="entry name" value="ABC_tran"/>
    <property type="match status" value="1"/>
</dbReference>
<protein>
    <submittedName>
        <fullName evidence="6">Bacitracin transport ATP-binding protein bcrA</fullName>
        <ecNumber evidence="6">3.6.3.-</ecNumber>
    </submittedName>
</protein>
<dbReference type="CDD" id="cd03268">
    <property type="entry name" value="ABC_BcrA_bacitracin_resist"/>
    <property type="match status" value="1"/>
</dbReference>
<keyword evidence="2" id="KW-0813">Transport</keyword>
<dbReference type="PROSITE" id="PS50893">
    <property type="entry name" value="ABC_TRANSPORTER_2"/>
    <property type="match status" value="1"/>
</dbReference>
<dbReference type="RefSeq" id="WP_017426675.1">
    <property type="nucleotide sequence ID" value="NZ_CP036496.1"/>
</dbReference>
<feature type="domain" description="ABC transporter" evidence="5">
    <location>
        <begin position="6"/>
        <end position="233"/>
    </location>
</feature>
<keyword evidence="3" id="KW-0547">Nucleotide-binding</keyword>
<proteinExistence type="inferred from homology"/>
<dbReference type="InterPro" id="IPR017871">
    <property type="entry name" value="ABC_transporter-like_CS"/>
</dbReference>
<evidence type="ECO:0000259" key="5">
    <source>
        <dbReference type="PROSITE" id="PS50893"/>
    </source>
</evidence>
<dbReference type="SUPFAM" id="SSF52540">
    <property type="entry name" value="P-loop containing nucleoside triphosphate hydrolases"/>
    <property type="match status" value="1"/>
</dbReference>
<organism evidence="6 7">
    <name type="scientific">Paenibacillus polymyxa</name>
    <name type="common">Bacillus polymyxa</name>
    <dbReference type="NCBI Taxonomy" id="1406"/>
    <lineage>
        <taxon>Bacteria</taxon>
        <taxon>Bacillati</taxon>
        <taxon>Bacillota</taxon>
        <taxon>Bacilli</taxon>
        <taxon>Bacillales</taxon>
        <taxon>Paenibacillaceae</taxon>
        <taxon>Paenibacillus</taxon>
    </lineage>
</organism>
<sequence length="307" mass="34684">MSEYVIHTQQLTRRFGKREFVKQINLQVPEKQIYGFLGPNGAGKTTTIRMLLGLIKSTSGEIEIFGKKLKDHRMEILKDVGSLVESPAYYAHLSAYRNLEIVTTMRGLPTRKIHKVLDLVRLSKDAYRPVKGYSLGMRQRLGIAMALIADPKLLILDEPTNGLDPSGIQEIRELIMSLPDAYGMTVLVSSHLLSEIEQIATYVGIINQGEMIFQGTMKELTDKSKPQLFIETQNPVQAAGALMQHGWIAGAESMEQKEVITPIVDRQQSSEMIKVLVEHNHPVYRVREKKKTLEEIFLELTGKERSL</sequence>
<evidence type="ECO:0000313" key="6">
    <source>
        <dbReference type="EMBL" id="SUA68526.1"/>
    </source>
</evidence>
<dbReference type="Gene3D" id="3.40.50.300">
    <property type="entry name" value="P-loop containing nucleotide triphosphate hydrolases"/>
    <property type="match status" value="1"/>
</dbReference>
<name>A0A378XXS4_PAEPO</name>
<dbReference type="AlphaFoldDB" id="A0A378XXS4"/>
<dbReference type="EMBL" id="UGSC01000001">
    <property type="protein sequence ID" value="SUA68526.1"/>
    <property type="molecule type" value="Genomic_DNA"/>
</dbReference>
<dbReference type="InterPro" id="IPR003593">
    <property type="entry name" value="AAA+_ATPase"/>
</dbReference>
<evidence type="ECO:0000256" key="3">
    <source>
        <dbReference type="ARBA" id="ARBA00022741"/>
    </source>
</evidence>
<gene>
    <name evidence="6" type="ORF">NCTC10343_01728</name>
</gene>
<reference evidence="6 7" key="1">
    <citation type="submission" date="2018-06" db="EMBL/GenBank/DDBJ databases">
        <authorList>
            <consortium name="Pathogen Informatics"/>
            <person name="Doyle S."/>
        </authorList>
    </citation>
    <scope>NUCLEOTIDE SEQUENCE [LARGE SCALE GENOMIC DNA]</scope>
    <source>
        <strain evidence="6 7">NCTC10343</strain>
    </source>
</reference>
<dbReference type="EC" id="3.6.3.-" evidence="6"/>
<evidence type="ECO:0000313" key="7">
    <source>
        <dbReference type="Proteomes" id="UP000254400"/>
    </source>
</evidence>
<dbReference type="GO" id="GO:0005524">
    <property type="term" value="F:ATP binding"/>
    <property type="evidence" value="ECO:0007669"/>
    <property type="project" value="UniProtKB-KW"/>
</dbReference>
<dbReference type="PANTHER" id="PTHR43335:SF4">
    <property type="entry name" value="ABC TRANSPORTER, ATP-BINDING PROTEIN"/>
    <property type="match status" value="1"/>
</dbReference>
<dbReference type="SMART" id="SM00382">
    <property type="entry name" value="AAA"/>
    <property type="match status" value="1"/>
</dbReference>